<sequence length="926" mass="101365">MSGGEDPRVRVDALFEQALELEGAERQTFLERETAGEPALRAELDALLRLVDTPAPQLDPVALADGPVWRALADGLDGGADEAPPDADSGRRIGAWRLLQELGRGGMGTVYLAERASGGFQQRGALKLIRPGVDSAEFLLRFAQERQILASLEHPGIARLLDGGRDEHGLPWLAMEYVEGRPLDRYCDALRLDLDARLALFADIGRAVAYAHRHLIVHRDLKPSNIVVTDAGAVKLLDFGIAKVLSGSGGADEPLTRTAARIFTPEYATPEQVTGAPATTATDVYQLGLLLYELLTGQRAQQRADDSLAALERSVCQYAPPRPSLRVADADTAACAARRTTPAALRRALRGDLDNIVGKALRKAPERRYATASALVDDIERWRQGRPVLARPESFGYRTGKFVRRHPFGVAGAAAALLLLLAYSVTVTLQAETIARERDRARAEATRAHQVQALVLRLFEGADPEASGGAQLSARELLDRGWESIEAELGDHPQVQAELLGTVGEAYRQLGLYDRAEPLFDRALEQAATVASDDPRLLARALRNRGRLHTDRGDYPQADMLLRDALARFQAAAAPPHPDIADTLDDLGHAAFRGGDHAAALALYRDALAMRRQLFGEAHVDVAQSLDGMGVVLRHQGDYAGAEPLLREALDLRRRLLPATHPRLAGSLSNLALARSNLGDYDSAAALYHEALALAIQVHGDSHPQVARVLNNQARLLHTRGDFDGALALLRRALEVRRRAFGERHPAVAQNLNDLGLALTQAGDLDAAEPYYLQALEAYEPDHPWRSATVYNLGWLAELRGDFVAAERHYREALARQRIDYGEEHERVGTDLSRLGLVLHRQGRLDEAEPHLRQALEIYRKRLPAGHQRLALALLPLGELLTDRGERDEALPLLQEAWQLRHDTFGEADPRTVAAADALARASRTR</sequence>
<evidence type="ECO:0000256" key="2">
    <source>
        <dbReference type="ARBA" id="ARBA00022803"/>
    </source>
</evidence>
<evidence type="ECO:0000313" key="5">
    <source>
        <dbReference type="EMBL" id="NZA25767.1"/>
    </source>
</evidence>
<keyword evidence="5" id="KW-0808">Transferase</keyword>
<reference evidence="5 6" key="1">
    <citation type="submission" date="2020-07" db="EMBL/GenBank/DDBJ databases">
        <title>Luteimonas sp. SJ-92.</title>
        <authorList>
            <person name="Huang X.-X."/>
            <person name="Xu L."/>
            <person name="Sun J.-Q."/>
        </authorList>
    </citation>
    <scope>NUCLEOTIDE SEQUENCE [LARGE SCALE GENOMIC DNA]</scope>
    <source>
        <strain evidence="5 6">SJ-92</strain>
    </source>
</reference>
<name>A0A853JAS1_9GAMM</name>
<dbReference type="SMART" id="SM00220">
    <property type="entry name" value="S_TKc"/>
    <property type="match status" value="1"/>
</dbReference>
<dbReference type="PANTHER" id="PTHR45641">
    <property type="entry name" value="TETRATRICOPEPTIDE REPEAT PROTEIN (AFU_ORTHOLOGUE AFUA_6G03870)"/>
    <property type="match status" value="1"/>
</dbReference>
<dbReference type="CDD" id="cd14014">
    <property type="entry name" value="STKc_PknB_like"/>
    <property type="match status" value="1"/>
</dbReference>
<dbReference type="PROSITE" id="PS00108">
    <property type="entry name" value="PROTEIN_KINASE_ST"/>
    <property type="match status" value="1"/>
</dbReference>
<dbReference type="AlphaFoldDB" id="A0A853JAS1"/>
<dbReference type="Pfam" id="PF00069">
    <property type="entry name" value="Pkinase"/>
    <property type="match status" value="1"/>
</dbReference>
<dbReference type="InterPro" id="IPR011990">
    <property type="entry name" value="TPR-like_helical_dom_sf"/>
</dbReference>
<dbReference type="InterPro" id="IPR000719">
    <property type="entry name" value="Prot_kinase_dom"/>
</dbReference>
<keyword evidence="6" id="KW-1185">Reference proteome</keyword>
<dbReference type="Pfam" id="PF13374">
    <property type="entry name" value="TPR_10"/>
    <property type="match status" value="2"/>
</dbReference>
<proteinExistence type="predicted"/>
<dbReference type="RefSeq" id="WP_180677572.1">
    <property type="nucleotide sequence ID" value="NZ_JACCKA010000038.1"/>
</dbReference>
<dbReference type="InterPro" id="IPR011009">
    <property type="entry name" value="Kinase-like_dom_sf"/>
</dbReference>
<gene>
    <name evidence="5" type="ORF">H0E84_05170</name>
</gene>
<feature type="repeat" description="TPR" evidence="3">
    <location>
        <begin position="497"/>
        <end position="530"/>
    </location>
</feature>
<dbReference type="Gene3D" id="3.30.200.20">
    <property type="entry name" value="Phosphorylase Kinase, domain 1"/>
    <property type="match status" value="1"/>
</dbReference>
<dbReference type="GO" id="GO:0004674">
    <property type="term" value="F:protein serine/threonine kinase activity"/>
    <property type="evidence" value="ECO:0007669"/>
    <property type="project" value="UniProtKB-KW"/>
</dbReference>
<evidence type="ECO:0000256" key="1">
    <source>
        <dbReference type="ARBA" id="ARBA00022737"/>
    </source>
</evidence>
<dbReference type="Gene3D" id="1.25.40.10">
    <property type="entry name" value="Tetratricopeptide repeat domain"/>
    <property type="match status" value="4"/>
</dbReference>
<keyword evidence="2 3" id="KW-0802">TPR repeat</keyword>
<evidence type="ECO:0000259" key="4">
    <source>
        <dbReference type="PROSITE" id="PS50011"/>
    </source>
</evidence>
<organism evidence="5 6">
    <name type="scientific">Luteimonas salinisoli</name>
    <dbReference type="NCBI Taxonomy" id="2752307"/>
    <lineage>
        <taxon>Bacteria</taxon>
        <taxon>Pseudomonadati</taxon>
        <taxon>Pseudomonadota</taxon>
        <taxon>Gammaproteobacteria</taxon>
        <taxon>Lysobacterales</taxon>
        <taxon>Lysobacteraceae</taxon>
        <taxon>Luteimonas</taxon>
    </lineage>
</organism>
<evidence type="ECO:0000313" key="6">
    <source>
        <dbReference type="Proteomes" id="UP000578091"/>
    </source>
</evidence>
<feature type="domain" description="Protein kinase" evidence="4">
    <location>
        <begin position="96"/>
        <end position="389"/>
    </location>
</feature>
<dbReference type="InterPro" id="IPR019734">
    <property type="entry name" value="TPR_rpt"/>
</dbReference>
<feature type="repeat" description="TPR" evidence="3">
    <location>
        <begin position="749"/>
        <end position="782"/>
    </location>
</feature>
<dbReference type="PANTHER" id="PTHR45641:SF19">
    <property type="entry name" value="NEPHROCYSTIN-3"/>
    <property type="match status" value="1"/>
</dbReference>
<accession>A0A853JAS1</accession>
<keyword evidence="1" id="KW-0677">Repeat</keyword>
<dbReference type="PROSITE" id="PS50011">
    <property type="entry name" value="PROTEIN_KINASE_DOM"/>
    <property type="match status" value="1"/>
</dbReference>
<dbReference type="EMBL" id="JACCKA010000038">
    <property type="protein sequence ID" value="NZA25767.1"/>
    <property type="molecule type" value="Genomic_DNA"/>
</dbReference>
<dbReference type="Pfam" id="PF13424">
    <property type="entry name" value="TPR_12"/>
    <property type="match status" value="4"/>
</dbReference>
<dbReference type="GO" id="GO:0005524">
    <property type="term" value="F:ATP binding"/>
    <property type="evidence" value="ECO:0007669"/>
    <property type="project" value="InterPro"/>
</dbReference>
<dbReference type="InterPro" id="IPR008271">
    <property type="entry name" value="Ser/Thr_kinase_AS"/>
</dbReference>
<dbReference type="PROSITE" id="PS50005">
    <property type="entry name" value="TPR"/>
    <property type="match status" value="2"/>
</dbReference>
<evidence type="ECO:0000256" key="3">
    <source>
        <dbReference type="PROSITE-ProRule" id="PRU00339"/>
    </source>
</evidence>
<keyword evidence="5" id="KW-0723">Serine/threonine-protein kinase</keyword>
<dbReference type="Gene3D" id="1.10.510.10">
    <property type="entry name" value="Transferase(Phosphotransferase) domain 1"/>
    <property type="match status" value="1"/>
</dbReference>
<dbReference type="SUPFAM" id="SSF56112">
    <property type="entry name" value="Protein kinase-like (PK-like)"/>
    <property type="match status" value="1"/>
</dbReference>
<comment type="caution">
    <text evidence="5">The sequence shown here is derived from an EMBL/GenBank/DDBJ whole genome shotgun (WGS) entry which is preliminary data.</text>
</comment>
<keyword evidence="5" id="KW-0418">Kinase</keyword>
<dbReference type="SMART" id="SM00028">
    <property type="entry name" value="TPR"/>
    <property type="match status" value="10"/>
</dbReference>
<protein>
    <submittedName>
        <fullName evidence="5">Serine/threonine protein kinase</fullName>
    </submittedName>
</protein>
<dbReference type="Proteomes" id="UP000578091">
    <property type="component" value="Unassembled WGS sequence"/>
</dbReference>
<dbReference type="SUPFAM" id="SSF48452">
    <property type="entry name" value="TPR-like"/>
    <property type="match status" value="3"/>
</dbReference>